<proteinExistence type="predicted"/>
<evidence type="ECO:0000256" key="1">
    <source>
        <dbReference type="SAM" id="Phobius"/>
    </source>
</evidence>
<feature type="non-terminal residue" evidence="2">
    <location>
        <position position="1"/>
    </location>
</feature>
<evidence type="ECO:0000313" key="2">
    <source>
        <dbReference type="EMBL" id="CAF1711814.1"/>
    </source>
</evidence>
<feature type="transmembrane region" description="Helical" evidence="1">
    <location>
        <begin position="6"/>
        <end position="28"/>
    </location>
</feature>
<name>A0A816IP18_BRANA</name>
<dbReference type="EMBL" id="HG994367">
    <property type="protein sequence ID" value="CAF1711814.1"/>
    <property type="molecule type" value="Genomic_DNA"/>
</dbReference>
<sequence length="47" mass="5557">RQNSYARTLFFLSRVTFVVVIHWLLGYVKKHICGFKFHLQNGFATLV</sequence>
<accession>A0A816IP18</accession>
<gene>
    <name evidence="2" type="ORF">DARMORV10_C03P87580.1</name>
</gene>
<dbReference type="AlphaFoldDB" id="A0A816IP18"/>
<organism evidence="2">
    <name type="scientific">Brassica napus</name>
    <name type="common">Rape</name>
    <dbReference type="NCBI Taxonomy" id="3708"/>
    <lineage>
        <taxon>Eukaryota</taxon>
        <taxon>Viridiplantae</taxon>
        <taxon>Streptophyta</taxon>
        <taxon>Embryophyta</taxon>
        <taxon>Tracheophyta</taxon>
        <taxon>Spermatophyta</taxon>
        <taxon>Magnoliopsida</taxon>
        <taxon>eudicotyledons</taxon>
        <taxon>Gunneridae</taxon>
        <taxon>Pentapetalae</taxon>
        <taxon>rosids</taxon>
        <taxon>malvids</taxon>
        <taxon>Brassicales</taxon>
        <taxon>Brassicaceae</taxon>
        <taxon>Brassiceae</taxon>
        <taxon>Brassica</taxon>
    </lineage>
</organism>
<protein>
    <submittedName>
        <fullName evidence="2">(rape) hypothetical protein</fullName>
    </submittedName>
</protein>
<dbReference type="Proteomes" id="UP001295469">
    <property type="component" value="Chromosome C03"/>
</dbReference>
<keyword evidence="1" id="KW-0812">Transmembrane</keyword>
<keyword evidence="1" id="KW-1133">Transmembrane helix</keyword>
<keyword evidence="1" id="KW-0472">Membrane</keyword>
<reference evidence="2" key="1">
    <citation type="submission" date="2021-01" db="EMBL/GenBank/DDBJ databases">
        <authorList>
            <consortium name="Genoscope - CEA"/>
            <person name="William W."/>
        </authorList>
    </citation>
    <scope>NUCLEOTIDE SEQUENCE</scope>
</reference>